<feature type="compositionally biased region" description="Basic and acidic residues" evidence="1">
    <location>
        <begin position="67"/>
        <end position="81"/>
    </location>
</feature>
<feature type="compositionally biased region" description="Low complexity" evidence="1">
    <location>
        <begin position="1"/>
        <end position="20"/>
    </location>
</feature>
<sequence>MRARAGTGPAPARPIAADPPTSYKSHDPRSDTDSRAVDRPLRLVPGTGAHAKPDPAHGRGVTLVEDEPTRPRHARERDDRDYAWRLVDAPRDGDRPPAAGDLVSSVVVGTEVCP</sequence>
<dbReference type="EMBL" id="PTIX01000007">
    <property type="protein sequence ID" value="PPK67527.1"/>
    <property type="molecule type" value="Genomic_DNA"/>
</dbReference>
<organism evidence="2 3">
    <name type="scientific">Actinokineospora auranticolor</name>
    <dbReference type="NCBI Taxonomy" id="155976"/>
    <lineage>
        <taxon>Bacteria</taxon>
        <taxon>Bacillati</taxon>
        <taxon>Actinomycetota</taxon>
        <taxon>Actinomycetes</taxon>
        <taxon>Pseudonocardiales</taxon>
        <taxon>Pseudonocardiaceae</taxon>
        <taxon>Actinokineospora</taxon>
    </lineage>
</organism>
<feature type="compositionally biased region" description="Basic and acidic residues" evidence="1">
    <location>
        <begin position="24"/>
        <end position="41"/>
    </location>
</feature>
<evidence type="ECO:0000313" key="2">
    <source>
        <dbReference type="EMBL" id="PPK67527.1"/>
    </source>
</evidence>
<feature type="region of interest" description="Disordered" evidence="1">
    <location>
        <begin position="1"/>
        <end position="81"/>
    </location>
</feature>
<reference evidence="2 3" key="1">
    <citation type="submission" date="2018-02" db="EMBL/GenBank/DDBJ databases">
        <title>Genomic Encyclopedia of Archaeal and Bacterial Type Strains, Phase II (KMG-II): from individual species to whole genera.</title>
        <authorList>
            <person name="Goeker M."/>
        </authorList>
    </citation>
    <scope>NUCLEOTIDE SEQUENCE [LARGE SCALE GENOMIC DNA]</scope>
    <source>
        <strain evidence="2 3">YU 961-1</strain>
    </source>
</reference>
<comment type="caution">
    <text evidence="2">The sequence shown here is derived from an EMBL/GenBank/DDBJ whole genome shotgun (WGS) entry which is preliminary data.</text>
</comment>
<keyword evidence="3" id="KW-1185">Reference proteome</keyword>
<dbReference type="RefSeq" id="WP_104479628.1">
    <property type="nucleotide sequence ID" value="NZ_CP154825.1"/>
</dbReference>
<name>A0A2S6GQR9_9PSEU</name>
<protein>
    <submittedName>
        <fullName evidence="2">Uncharacterized protein</fullName>
    </submittedName>
</protein>
<dbReference type="AlphaFoldDB" id="A0A2S6GQR9"/>
<evidence type="ECO:0000256" key="1">
    <source>
        <dbReference type="SAM" id="MobiDB-lite"/>
    </source>
</evidence>
<dbReference type="Proteomes" id="UP000239203">
    <property type="component" value="Unassembled WGS sequence"/>
</dbReference>
<gene>
    <name evidence="2" type="ORF">CLV40_107192</name>
</gene>
<accession>A0A2S6GQR9</accession>
<proteinExistence type="predicted"/>
<evidence type="ECO:0000313" key="3">
    <source>
        <dbReference type="Proteomes" id="UP000239203"/>
    </source>
</evidence>